<dbReference type="PROSITE" id="PS50902">
    <property type="entry name" value="FLAVODOXIN_LIKE"/>
    <property type="match status" value="1"/>
</dbReference>
<sequence length="135" mass="14791">MARAVEEGAKSVVGIDVVVKYFVKPEELADSDGIILGAPTYYHDMGMDMKNLLEGAAKDEINLKGKVGATFGSYGWSGEAPNLLLEIIKNRFGMDVIEPSLRIKYNPDKKGLDECFHLGKTVAEKVLKKSLKSDI</sequence>
<comment type="caution">
    <text evidence="2">The sequence shown here is derived from an EMBL/GenBank/DDBJ whole genome shotgun (WGS) entry which is preliminary data.</text>
</comment>
<dbReference type="Gene3D" id="3.40.50.360">
    <property type="match status" value="1"/>
</dbReference>
<evidence type="ECO:0000313" key="3">
    <source>
        <dbReference type="Proteomes" id="UP000037237"/>
    </source>
</evidence>
<reference evidence="2 3" key="1">
    <citation type="submission" date="2015-06" db="EMBL/GenBank/DDBJ databases">
        <title>New insights into the roles of widespread benthic archaea in carbon and nitrogen cycling.</title>
        <authorList>
            <person name="Lazar C.S."/>
            <person name="Baker B.J."/>
            <person name="Seitz K.W."/>
            <person name="Hyde A.S."/>
            <person name="Dick G.J."/>
            <person name="Hinrichs K.-U."/>
            <person name="Teske A.P."/>
        </authorList>
    </citation>
    <scope>NUCLEOTIDE SEQUENCE [LARGE SCALE GENOMIC DNA]</scope>
    <source>
        <strain evidence="2">SG8-32-1</strain>
    </source>
</reference>
<gene>
    <name evidence="2" type="ORF">AC477_04640</name>
</gene>
<name>A0A0M0BQE0_9ARCH</name>
<organism evidence="2 3">
    <name type="scientific">miscellaneous Crenarchaeota group-1 archaeon SG8-32-1</name>
    <dbReference type="NCBI Taxonomy" id="1685124"/>
    <lineage>
        <taxon>Archaea</taxon>
        <taxon>Candidatus Bathyarchaeota</taxon>
        <taxon>MCG-1</taxon>
    </lineage>
</organism>
<dbReference type="PANTHER" id="PTHR43717:SF1">
    <property type="entry name" value="ANAEROBIC NITRIC OXIDE REDUCTASE FLAVORUBREDOXIN"/>
    <property type="match status" value="1"/>
</dbReference>
<dbReference type="PANTHER" id="PTHR43717">
    <property type="entry name" value="ANAEROBIC NITRIC OXIDE REDUCTASE FLAVORUBREDOXIN"/>
    <property type="match status" value="1"/>
</dbReference>
<dbReference type="EMBL" id="LFWU01000114">
    <property type="protein sequence ID" value="KON30802.1"/>
    <property type="molecule type" value="Genomic_DNA"/>
</dbReference>
<evidence type="ECO:0000259" key="1">
    <source>
        <dbReference type="PROSITE" id="PS50902"/>
    </source>
</evidence>
<dbReference type="InterPro" id="IPR008254">
    <property type="entry name" value="Flavodoxin/NO_synth"/>
</dbReference>
<dbReference type="Pfam" id="PF00258">
    <property type="entry name" value="Flavodoxin_1"/>
    <property type="match status" value="1"/>
</dbReference>
<dbReference type="InterPro" id="IPR029039">
    <property type="entry name" value="Flavoprotein-like_sf"/>
</dbReference>
<dbReference type="GO" id="GO:0010181">
    <property type="term" value="F:FMN binding"/>
    <property type="evidence" value="ECO:0007669"/>
    <property type="project" value="InterPro"/>
</dbReference>
<dbReference type="AlphaFoldDB" id="A0A0M0BQE0"/>
<proteinExistence type="predicted"/>
<dbReference type="SUPFAM" id="SSF52218">
    <property type="entry name" value="Flavoproteins"/>
    <property type="match status" value="1"/>
</dbReference>
<accession>A0A0M0BQE0</accession>
<dbReference type="Proteomes" id="UP000037237">
    <property type="component" value="Unassembled WGS sequence"/>
</dbReference>
<feature type="domain" description="Flavodoxin-like" evidence="1">
    <location>
        <begin position="1"/>
        <end position="123"/>
    </location>
</feature>
<protein>
    <recommendedName>
        <fullName evidence="1">Flavodoxin-like domain-containing protein</fullName>
    </recommendedName>
</protein>
<evidence type="ECO:0000313" key="2">
    <source>
        <dbReference type="EMBL" id="KON30802.1"/>
    </source>
</evidence>